<dbReference type="Proteomes" id="UP000887104">
    <property type="component" value="Unassembled WGS sequence"/>
</dbReference>
<name>A0ABQ4PQI4_9GAMM</name>
<comment type="caution">
    <text evidence="1">The sequence shown here is derived from an EMBL/GenBank/DDBJ whole genome shotgun (WGS) entry which is preliminary data.</text>
</comment>
<reference evidence="1" key="1">
    <citation type="submission" date="2021-05" db="EMBL/GenBank/DDBJ databases">
        <title>Molecular characterization for Shewanella algae harboring chromosomal blaOXA-55-like strains isolated from clinical and environment sample.</title>
        <authorList>
            <person name="Ohama Y."/>
            <person name="Aoki K."/>
            <person name="Harada S."/>
            <person name="Moriya K."/>
            <person name="Ishii Y."/>
            <person name="Tateda K."/>
        </authorList>
    </citation>
    <scope>NUCLEOTIDE SEQUENCE</scope>
    <source>
        <strain evidence="1">JCM 11563</strain>
    </source>
</reference>
<dbReference type="EMBL" id="BPEY01000103">
    <property type="protein sequence ID" value="GIU51036.1"/>
    <property type="molecule type" value="Genomic_DNA"/>
</dbReference>
<dbReference type="SUPFAM" id="SSF53756">
    <property type="entry name" value="UDP-Glycosyltransferase/glycogen phosphorylase"/>
    <property type="match status" value="1"/>
</dbReference>
<evidence type="ECO:0000313" key="2">
    <source>
        <dbReference type="Proteomes" id="UP000887104"/>
    </source>
</evidence>
<organism evidence="1 2">
    <name type="scientific">Shewanella sairae</name>
    <dbReference type="NCBI Taxonomy" id="190310"/>
    <lineage>
        <taxon>Bacteria</taxon>
        <taxon>Pseudomonadati</taxon>
        <taxon>Pseudomonadota</taxon>
        <taxon>Gammaproteobacteria</taxon>
        <taxon>Alteromonadales</taxon>
        <taxon>Shewanellaceae</taxon>
        <taxon>Shewanella</taxon>
    </lineage>
</organism>
<protein>
    <recommendedName>
        <fullName evidence="3">Glycosyltransferase family 9 protein</fullName>
    </recommendedName>
</protein>
<evidence type="ECO:0008006" key="3">
    <source>
        <dbReference type="Google" id="ProtNLM"/>
    </source>
</evidence>
<sequence>MTLISPKFLFVPVSSAAGVGEYMRSLIIAREVERRWPNATIQFILNRHVPYAATCPYPAELLDDTPTKNVKAVNDFMSCFLPDFVIFDASGRRAQLSHAKKLGAKVIFISQHKRKRSRGMKVLRALVTDSHWVVQPEFVIGAISWLDRFKLRLINKPEPLVIGPVFVNPDESTQVDLLKRYDLCAGEYVLLNAGSGGHMNAQGYIVEEFAKAAVNIHKATGLHCIMVYGPNYPKEFTQVSGVTAIKELSHVELVSLIDKAKIAVLSGGDTLLQAIALKKPTLSVAVSKDQNYRLKICQNNDLTVCAAHNAESIALGATKLIEGDSLQELEAALELCNCVNGLNVGMKEIATLYRSKFGCS</sequence>
<proteinExistence type="predicted"/>
<evidence type="ECO:0000313" key="1">
    <source>
        <dbReference type="EMBL" id="GIU51036.1"/>
    </source>
</evidence>
<accession>A0ABQ4PQI4</accession>
<gene>
    <name evidence="1" type="ORF">TUM4438_39230</name>
</gene>
<keyword evidence="2" id="KW-1185">Reference proteome</keyword>
<dbReference type="RefSeq" id="WP_220782903.1">
    <property type="nucleotide sequence ID" value="NZ_JAKILT010000027.1"/>
</dbReference>
<dbReference type="Gene3D" id="3.40.50.2000">
    <property type="entry name" value="Glycogen Phosphorylase B"/>
    <property type="match status" value="1"/>
</dbReference>